<reference evidence="8 9" key="1">
    <citation type="submission" date="2023-08" db="EMBL/GenBank/DDBJ databases">
        <title>Helicovermis profunda gen. nov., sp. nov., a novel mesophilic, fermentative bacterium within the Bacillota from a deep-sea hydrothermal vent chimney.</title>
        <authorList>
            <person name="Miyazaki U."/>
            <person name="Mizutani D."/>
            <person name="Hashimoto Y."/>
            <person name="Tame A."/>
            <person name="Sawayama S."/>
            <person name="Miyazaki J."/>
            <person name="Takai K."/>
            <person name="Nakagawa S."/>
        </authorList>
    </citation>
    <scope>NUCLEOTIDE SEQUENCE [LARGE SCALE GENOMIC DNA]</scope>
    <source>
        <strain evidence="8 9">S502</strain>
    </source>
</reference>
<evidence type="ECO:0000256" key="3">
    <source>
        <dbReference type="ARBA" id="ARBA00022603"/>
    </source>
</evidence>
<dbReference type="PANTHER" id="PTHR46111">
    <property type="entry name" value="RIBOSOMAL RNA SMALL SUBUNIT METHYLTRANSFERASE I"/>
    <property type="match status" value="1"/>
</dbReference>
<keyword evidence="2 6" id="KW-0698">rRNA processing</keyword>
<dbReference type="AlphaFoldDB" id="A0AAU9ERL2"/>
<keyword evidence="1 6" id="KW-0963">Cytoplasm</keyword>
<protein>
    <recommendedName>
        <fullName evidence="6">Ribosomal RNA small subunit methyltransferase I</fullName>
        <ecNumber evidence="6">2.1.1.198</ecNumber>
    </recommendedName>
    <alternativeName>
        <fullName evidence="6">16S rRNA 2'-O-ribose C1402 methyltransferase</fullName>
    </alternativeName>
    <alternativeName>
        <fullName evidence="6">rRNA (cytidine-2'-O-)-methyltransferase RsmI</fullName>
    </alternativeName>
</protein>
<dbReference type="GO" id="GO:0070677">
    <property type="term" value="F:rRNA (cytosine-2'-O-)-methyltransferase activity"/>
    <property type="evidence" value="ECO:0007669"/>
    <property type="project" value="UniProtKB-UniRule"/>
</dbReference>
<dbReference type="FunFam" id="3.40.1010.10:FF:000002">
    <property type="entry name" value="Ribosomal RNA small subunit methyltransferase I"/>
    <property type="match status" value="1"/>
</dbReference>
<evidence type="ECO:0000256" key="2">
    <source>
        <dbReference type="ARBA" id="ARBA00022552"/>
    </source>
</evidence>
<keyword evidence="5 6" id="KW-0949">S-adenosyl-L-methionine</keyword>
<dbReference type="EC" id="2.1.1.198" evidence="6"/>
<dbReference type="InterPro" id="IPR014776">
    <property type="entry name" value="4pyrrole_Mease_sub2"/>
</dbReference>
<keyword evidence="9" id="KW-1185">Reference proteome</keyword>
<dbReference type="FunFam" id="3.30.950.10:FF:000002">
    <property type="entry name" value="Ribosomal RNA small subunit methyltransferase I"/>
    <property type="match status" value="1"/>
</dbReference>
<dbReference type="Gene3D" id="3.30.950.10">
    <property type="entry name" value="Methyltransferase, Cobalt-precorrin-4 Transmethylase, Domain 2"/>
    <property type="match status" value="1"/>
</dbReference>
<comment type="catalytic activity">
    <reaction evidence="6">
        <text>cytidine(1402) in 16S rRNA + S-adenosyl-L-methionine = 2'-O-methylcytidine(1402) in 16S rRNA + S-adenosyl-L-homocysteine + H(+)</text>
        <dbReference type="Rhea" id="RHEA:42924"/>
        <dbReference type="Rhea" id="RHEA-COMP:10285"/>
        <dbReference type="Rhea" id="RHEA-COMP:10286"/>
        <dbReference type="ChEBI" id="CHEBI:15378"/>
        <dbReference type="ChEBI" id="CHEBI:57856"/>
        <dbReference type="ChEBI" id="CHEBI:59789"/>
        <dbReference type="ChEBI" id="CHEBI:74495"/>
        <dbReference type="ChEBI" id="CHEBI:82748"/>
        <dbReference type="EC" id="2.1.1.198"/>
    </reaction>
</comment>
<dbReference type="EMBL" id="AP028654">
    <property type="protein sequence ID" value="BEP27695.1"/>
    <property type="molecule type" value="Genomic_DNA"/>
</dbReference>
<dbReference type="InterPro" id="IPR014777">
    <property type="entry name" value="4pyrrole_Mease_sub1"/>
</dbReference>
<dbReference type="GO" id="GO:0005737">
    <property type="term" value="C:cytoplasm"/>
    <property type="evidence" value="ECO:0007669"/>
    <property type="project" value="UniProtKB-SubCell"/>
</dbReference>
<dbReference type="InterPro" id="IPR035996">
    <property type="entry name" value="4pyrrol_Methylase_sf"/>
</dbReference>
<evidence type="ECO:0000313" key="9">
    <source>
        <dbReference type="Proteomes" id="UP001321786"/>
    </source>
</evidence>
<evidence type="ECO:0000256" key="5">
    <source>
        <dbReference type="ARBA" id="ARBA00022691"/>
    </source>
</evidence>
<evidence type="ECO:0000259" key="7">
    <source>
        <dbReference type="Pfam" id="PF00590"/>
    </source>
</evidence>
<evidence type="ECO:0000313" key="8">
    <source>
        <dbReference type="EMBL" id="BEP27695.1"/>
    </source>
</evidence>
<organism evidence="8 9">
    <name type="scientific">Helicovermis profundi</name>
    <dbReference type="NCBI Taxonomy" id="3065157"/>
    <lineage>
        <taxon>Bacteria</taxon>
        <taxon>Bacillati</taxon>
        <taxon>Bacillota</taxon>
        <taxon>Clostridia</taxon>
        <taxon>Helicovermis</taxon>
    </lineage>
</organism>
<evidence type="ECO:0000256" key="4">
    <source>
        <dbReference type="ARBA" id="ARBA00022679"/>
    </source>
</evidence>
<dbReference type="Pfam" id="PF00590">
    <property type="entry name" value="TP_methylase"/>
    <property type="match status" value="1"/>
</dbReference>
<dbReference type="Proteomes" id="UP001321786">
    <property type="component" value="Chromosome"/>
</dbReference>
<sequence length="279" mass="32197">MDIMGTLYICPTPIGNLEDITLRVIRIFQEVDLIAAEDTRHTIKILNHLKIEKPLLSYHEHNKFKVEQTLISKLKNGKNIALVSDAGMPGISDPGEELIKRCIEENIETYCLPGPSALINAVVLSGLSTRRFSFEGFLGKSKKERVSRLEKIKYDDRTLIFYEAPHRLKNTLKDIYAVFGDRKCSAARELTKKFEEYNRMNLSDMIEYYKENNPRGEFVLVVEGALNEEKNEIEFTVSIKDQLNELIREGMEKKDAITYIAKLRKIPKKNVYKESFDND</sequence>
<dbReference type="SUPFAM" id="SSF53790">
    <property type="entry name" value="Tetrapyrrole methylase"/>
    <property type="match status" value="1"/>
</dbReference>
<dbReference type="HAMAP" id="MF_01877">
    <property type="entry name" value="16SrRNA_methyltr_I"/>
    <property type="match status" value="1"/>
</dbReference>
<dbReference type="InterPro" id="IPR000878">
    <property type="entry name" value="4pyrrol_Mease"/>
</dbReference>
<feature type="domain" description="Tetrapyrrole methylase" evidence="7">
    <location>
        <begin position="6"/>
        <end position="204"/>
    </location>
</feature>
<dbReference type="Gene3D" id="3.40.1010.10">
    <property type="entry name" value="Cobalt-precorrin-4 Transmethylase, Domain 1"/>
    <property type="match status" value="1"/>
</dbReference>
<dbReference type="InterPro" id="IPR008189">
    <property type="entry name" value="rRNA_ssu_MeTfrase_I"/>
</dbReference>
<accession>A0AAU9ERL2</accession>
<proteinExistence type="inferred from homology"/>
<dbReference type="PROSITE" id="PS01296">
    <property type="entry name" value="RSMI"/>
    <property type="match status" value="1"/>
</dbReference>
<dbReference type="NCBIfam" id="TIGR00096">
    <property type="entry name" value="16S rRNA (cytidine(1402)-2'-O)-methyltransferase"/>
    <property type="match status" value="1"/>
</dbReference>
<comment type="function">
    <text evidence="6">Catalyzes the 2'-O-methylation of the ribose of cytidine 1402 (C1402) in 16S rRNA.</text>
</comment>
<keyword evidence="4 6" id="KW-0808">Transferase</keyword>
<evidence type="ECO:0000256" key="1">
    <source>
        <dbReference type="ARBA" id="ARBA00022490"/>
    </source>
</evidence>
<comment type="similarity">
    <text evidence="6">Belongs to the methyltransferase superfamily. RsmI family.</text>
</comment>
<dbReference type="PANTHER" id="PTHR46111:SF1">
    <property type="entry name" value="RIBOSOMAL RNA SMALL SUBUNIT METHYLTRANSFERASE I"/>
    <property type="match status" value="1"/>
</dbReference>
<dbReference type="KEGG" id="hprf:HLPR_00260"/>
<keyword evidence="3 6" id="KW-0489">Methyltransferase</keyword>
<dbReference type="InterPro" id="IPR018063">
    <property type="entry name" value="SAM_MeTrfase_RsmI_CS"/>
</dbReference>
<dbReference type="PIRSF" id="PIRSF005917">
    <property type="entry name" value="MTase_YraL"/>
    <property type="match status" value="1"/>
</dbReference>
<comment type="subcellular location">
    <subcellularLocation>
        <location evidence="6">Cytoplasm</location>
    </subcellularLocation>
</comment>
<name>A0AAU9ERL2_9FIRM</name>
<dbReference type="CDD" id="cd11648">
    <property type="entry name" value="RsmI"/>
    <property type="match status" value="1"/>
</dbReference>
<evidence type="ECO:0000256" key="6">
    <source>
        <dbReference type="HAMAP-Rule" id="MF_01877"/>
    </source>
</evidence>
<gene>
    <name evidence="6 8" type="primary">rsmI</name>
    <name evidence="8" type="ORF">HLPR_00260</name>
</gene>